<reference evidence="2 3" key="1">
    <citation type="journal article" date="2020" name="Genomics">
        <title>Complete, high-quality genomes from long-read metagenomic sequencing of two wolf lichen thalli reveals enigmatic genome architecture.</title>
        <authorList>
            <person name="McKenzie S.K."/>
            <person name="Walston R.F."/>
            <person name="Allen J.L."/>
        </authorList>
    </citation>
    <scope>NUCLEOTIDE SEQUENCE [LARGE SCALE GENOMIC DNA]</scope>
    <source>
        <strain evidence="2">WasteWater1</strain>
    </source>
</reference>
<proteinExistence type="predicted"/>
<sequence>MAFLGAWDLQEKSKLLSFAKKTTGKEERARATAAEQANPNERNPPSCRYSIVQTSLKVYNPYDTRLTSARTGEFRVPLLFRRGTSGDITYDINNSVDNHENIDAMEEMSSHTTRRVSQQTKKQEADRNLGDGAADEDGHFQGKVPFLYPNLLLRRQVNDMLAKALGYLHAVDTEGDDTADLFERYSYE</sequence>
<organism evidence="2 3">
    <name type="scientific">Letharia lupina</name>
    <dbReference type="NCBI Taxonomy" id="560253"/>
    <lineage>
        <taxon>Eukaryota</taxon>
        <taxon>Fungi</taxon>
        <taxon>Dikarya</taxon>
        <taxon>Ascomycota</taxon>
        <taxon>Pezizomycotina</taxon>
        <taxon>Lecanoromycetes</taxon>
        <taxon>OSLEUM clade</taxon>
        <taxon>Lecanoromycetidae</taxon>
        <taxon>Lecanorales</taxon>
        <taxon>Lecanorineae</taxon>
        <taxon>Parmeliaceae</taxon>
        <taxon>Letharia</taxon>
    </lineage>
</organism>
<name>A0A8H6CRB9_9LECA</name>
<feature type="region of interest" description="Disordered" evidence="1">
    <location>
        <begin position="21"/>
        <end position="46"/>
    </location>
</feature>
<dbReference type="GeneID" id="59336377"/>
<accession>A0A8H6CRB9</accession>
<gene>
    <name evidence="2" type="ORF">HO133_007980</name>
</gene>
<dbReference type="RefSeq" id="XP_037156184.1">
    <property type="nucleotide sequence ID" value="XM_037298848.1"/>
</dbReference>
<comment type="caution">
    <text evidence="2">The sequence shown here is derived from an EMBL/GenBank/DDBJ whole genome shotgun (WGS) entry which is preliminary data.</text>
</comment>
<dbReference type="Proteomes" id="UP000593566">
    <property type="component" value="Unassembled WGS sequence"/>
</dbReference>
<evidence type="ECO:0000313" key="2">
    <source>
        <dbReference type="EMBL" id="KAF6228250.1"/>
    </source>
</evidence>
<evidence type="ECO:0000313" key="3">
    <source>
        <dbReference type="Proteomes" id="UP000593566"/>
    </source>
</evidence>
<dbReference type="EMBL" id="JACCJB010000004">
    <property type="protein sequence ID" value="KAF6228250.1"/>
    <property type="molecule type" value="Genomic_DNA"/>
</dbReference>
<evidence type="ECO:0000256" key="1">
    <source>
        <dbReference type="SAM" id="MobiDB-lite"/>
    </source>
</evidence>
<protein>
    <submittedName>
        <fullName evidence="2">Uncharacterized protein</fullName>
    </submittedName>
</protein>
<dbReference type="AlphaFoldDB" id="A0A8H6CRB9"/>
<keyword evidence="3" id="KW-1185">Reference proteome</keyword>
<feature type="region of interest" description="Disordered" evidence="1">
    <location>
        <begin position="107"/>
        <end position="136"/>
    </location>
</feature>